<dbReference type="AlphaFoldDB" id="A0A1V0UKY3"/>
<dbReference type="EMBL" id="CP020570">
    <property type="protein sequence ID" value="ARF65915.1"/>
    <property type="molecule type" value="Genomic_DNA"/>
</dbReference>
<keyword evidence="1" id="KW-0808">Transferase</keyword>
<keyword evidence="3" id="KW-0418">Kinase</keyword>
<gene>
    <name evidence="7" type="ORF">B1H20_34165</name>
</gene>
<accession>A0A1V0UKY3</accession>
<protein>
    <recommendedName>
        <fullName evidence="6">Aspartate/glutamate/uridylate kinase domain-containing protein</fullName>
    </recommendedName>
</protein>
<dbReference type="GO" id="GO:0005524">
    <property type="term" value="F:ATP binding"/>
    <property type="evidence" value="ECO:0007669"/>
    <property type="project" value="UniProtKB-KW"/>
</dbReference>
<name>A0A1V0UKY3_STRVN</name>
<feature type="compositionally biased region" description="Low complexity" evidence="5">
    <location>
        <begin position="319"/>
        <end position="331"/>
    </location>
</feature>
<evidence type="ECO:0000313" key="8">
    <source>
        <dbReference type="Proteomes" id="UP000192445"/>
    </source>
</evidence>
<evidence type="ECO:0000313" key="7">
    <source>
        <dbReference type="EMBL" id="ARF65915.1"/>
    </source>
</evidence>
<dbReference type="GO" id="GO:0004349">
    <property type="term" value="F:glutamate 5-kinase activity"/>
    <property type="evidence" value="ECO:0007669"/>
    <property type="project" value="TreeGrafter"/>
</dbReference>
<dbReference type="Gene3D" id="3.40.1160.10">
    <property type="entry name" value="Acetylglutamate kinase-like"/>
    <property type="match status" value="1"/>
</dbReference>
<evidence type="ECO:0000256" key="2">
    <source>
        <dbReference type="ARBA" id="ARBA00022741"/>
    </source>
</evidence>
<evidence type="ECO:0000259" key="6">
    <source>
        <dbReference type="Pfam" id="PF00696"/>
    </source>
</evidence>
<dbReference type="STRING" id="1935.B1H20_34165"/>
<evidence type="ECO:0000256" key="1">
    <source>
        <dbReference type="ARBA" id="ARBA00022679"/>
    </source>
</evidence>
<reference evidence="7 8" key="1">
    <citation type="submission" date="2017-03" db="EMBL/GenBank/DDBJ databases">
        <title>Complete Genome Sequence of a natural compounds producer, Streptomyces violaceus S21.</title>
        <authorList>
            <person name="Zhong C."/>
            <person name="Zhao Z."/>
            <person name="Fu J."/>
            <person name="Zong G."/>
            <person name="Qin R."/>
            <person name="Cao G."/>
        </authorList>
    </citation>
    <scope>NUCLEOTIDE SEQUENCE [LARGE SCALE GENOMIC DNA]</scope>
    <source>
        <strain evidence="7 8">S21</strain>
    </source>
</reference>
<sequence>MGTALPGAAVQRPPAHRRDRLQRPAPVNAAVTPTVPAPATVPGPAPAPGGEPGLLVLKVGGSLLSDKRHSGQTDHEAIGAYASEVAELLKAHPGRIVLVTGGGALCHPVGLRIKAAQDDPYAAVALTEPAFHMRWAWTTALRARGVRAVPLQTTSMLNELPDGTAVTETGVVSRLLAEGALPVLSSDCVVTAAGALRILSSDDVPGVVLDAAVAPGPVRVVALTDVAGIHLTRDPESPVLPYLDPDDVTAVRRLFWDDAWDATGAMEGKVEALAAHARRGAECVITRGDNGPGALRHLFAPLDAWPADVPRTLIRRRTPAATTAAPAATEPSQEDLT</sequence>
<dbReference type="InterPro" id="IPR001048">
    <property type="entry name" value="Asp/Glu/Uridylate_kinase"/>
</dbReference>
<feature type="compositionally biased region" description="Pro residues" evidence="5">
    <location>
        <begin position="35"/>
        <end position="49"/>
    </location>
</feature>
<dbReference type="GO" id="GO:0005829">
    <property type="term" value="C:cytosol"/>
    <property type="evidence" value="ECO:0007669"/>
    <property type="project" value="TreeGrafter"/>
</dbReference>
<feature type="region of interest" description="Disordered" evidence="5">
    <location>
        <begin position="317"/>
        <end position="337"/>
    </location>
</feature>
<proteinExistence type="predicted"/>
<dbReference type="KEGG" id="svu:B1H20_34165"/>
<evidence type="ECO:0000256" key="5">
    <source>
        <dbReference type="SAM" id="MobiDB-lite"/>
    </source>
</evidence>
<feature type="domain" description="Aspartate/glutamate/uridylate kinase" evidence="6">
    <location>
        <begin position="54"/>
        <end position="286"/>
    </location>
</feature>
<dbReference type="PANTHER" id="PTHR43654">
    <property type="entry name" value="GLUTAMATE 5-KINASE"/>
    <property type="match status" value="1"/>
</dbReference>
<organism evidence="7 8">
    <name type="scientific">Streptomyces violaceoruber</name>
    <dbReference type="NCBI Taxonomy" id="1935"/>
    <lineage>
        <taxon>Bacteria</taxon>
        <taxon>Bacillati</taxon>
        <taxon>Actinomycetota</taxon>
        <taxon>Actinomycetes</taxon>
        <taxon>Kitasatosporales</taxon>
        <taxon>Streptomycetaceae</taxon>
        <taxon>Streptomyces</taxon>
        <taxon>Streptomyces violaceoruber group</taxon>
    </lineage>
</organism>
<dbReference type="SUPFAM" id="SSF53633">
    <property type="entry name" value="Carbamate kinase-like"/>
    <property type="match status" value="1"/>
</dbReference>
<dbReference type="Pfam" id="PF00696">
    <property type="entry name" value="AA_kinase"/>
    <property type="match status" value="1"/>
</dbReference>
<dbReference type="InterPro" id="IPR036393">
    <property type="entry name" value="AceGlu_kinase-like_sf"/>
</dbReference>
<keyword evidence="2" id="KW-0547">Nucleotide-binding</keyword>
<evidence type="ECO:0000256" key="4">
    <source>
        <dbReference type="ARBA" id="ARBA00022840"/>
    </source>
</evidence>
<dbReference type="Proteomes" id="UP000192445">
    <property type="component" value="Chromosome"/>
</dbReference>
<dbReference type="PANTHER" id="PTHR43654:SF1">
    <property type="entry name" value="ISOPENTENYL PHOSPHATE KINASE"/>
    <property type="match status" value="1"/>
</dbReference>
<feature type="compositionally biased region" description="Low complexity" evidence="5">
    <location>
        <begin position="24"/>
        <end position="34"/>
    </location>
</feature>
<keyword evidence="4" id="KW-0067">ATP-binding</keyword>
<evidence type="ECO:0000256" key="3">
    <source>
        <dbReference type="ARBA" id="ARBA00022777"/>
    </source>
</evidence>
<feature type="region of interest" description="Disordered" evidence="5">
    <location>
        <begin position="1"/>
        <end position="49"/>
    </location>
</feature>